<keyword evidence="2" id="KW-0282">Flagellum</keyword>
<feature type="compositionally biased region" description="Acidic residues" evidence="1">
    <location>
        <begin position="111"/>
        <end position="121"/>
    </location>
</feature>
<keyword evidence="3" id="KW-1185">Reference proteome</keyword>
<sequence length="133" mass="13782">MTSAEQIKAAKKAGVDAAMSVAEDIATGKLAVDQLDAAAAAEARALFGRVEGPDDPLWELHVDVARQVLAVGGGIPARELAEWAEVERRAEGGCDEGPARSWIEDALALGADDDEDDDEATVDGVDGDVLPSN</sequence>
<evidence type="ECO:0000313" key="2">
    <source>
        <dbReference type="EMBL" id="MBU8824143.1"/>
    </source>
</evidence>
<evidence type="ECO:0000313" key="3">
    <source>
        <dbReference type="Proteomes" id="UP000696413"/>
    </source>
</evidence>
<feature type="region of interest" description="Disordered" evidence="1">
    <location>
        <begin position="111"/>
        <end position="133"/>
    </location>
</feature>
<dbReference type="Proteomes" id="UP000696413">
    <property type="component" value="Unassembled WGS sequence"/>
</dbReference>
<name>A0ABS6HN69_MYCGD</name>
<feature type="compositionally biased region" description="Low complexity" evidence="1">
    <location>
        <begin position="122"/>
        <end position="133"/>
    </location>
</feature>
<dbReference type="EMBL" id="JAHBOM010000010">
    <property type="protein sequence ID" value="MBU8824143.1"/>
    <property type="molecule type" value="Genomic_DNA"/>
</dbReference>
<keyword evidence="2" id="KW-0966">Cell projection</keyword>
<comment type="caution">
    <text evidence="2">The sequence shown here is derived from an EMBL/GenBank/DDBJ whole genome shotgun (WGS) entry which is preliminary data.</text>
</comment>
<dbReference type="RefSeq" id="WP_214394992.1">
    <property type="nucleotide sequence ID" value="NZ_JAHBOL010000014.1"/>
</dbReference>
<gene>
    <name evidence="2" type="ORF">KL859_14860</name>
</gene>
<keyword evidence="2" id="KW-0969">Cilium</keyword>
<accession>A0ABS6HN69</accession>
<evidence type="ECO:0000256" key="1">
    <source>
        <dbReference type="SAM" id="MobiDB-lite"/>
    </source>
</evidence>
<reference evidence="2 3" key="1">
    <citation type="submission" date="2021-05" db="EMBL/GenBank/DDBJ databases">
        <title>Draft Genome Sequences of Clinical Respiratory Isolates of Mycobacterium goodii Recovered in Ireland.</title>
        <authorList>
            <person name="Flanagan P.R."/>
            <person name="Mok S."/>
            <person name="Roycroft E."/>
            <person name="Rogers T.R."/>
            <person name="Fitzgibbon M."/>
        </authorList>
    </citation>
    <scope>NUCLEOTIDE SEQUENCE [LARGE SCALE GENOMIC DNA]</scope>
    <source>
        <strain evidence="2 3">14IE55</strain>
    </source>
</reference>
<protein>
    <submittedName>
        <fullName evidence="2">Flagellar hook-length control protein</fullName>
    </submittedName>
</protein>
<proteinExistence type="predicted"/>
<organism evidence="2 3">
    <name type="scientific">Mycolicibacterium goodii</name>
    <name type="common">Mycobacterium goodii</name>
    <dbReference type="NCBI Taxonomy" id="134601"/>
    <lineage>
        <taxon>Bacteria</taxon>
        <taxon>Bacillati</taxon>
        <taxon>Actinomycetota</taxon>
        <taxon>Actinomycetes</taxon>
        <taxon>Mycobacteriales</taxon>
        <taxon>Mycobacteriaceae</taxon>
        <taxon>Mycolicibacterium</taxon>
    </lineage>
</organism>